<keyword evidence="3" id="KW-0378">Hydrolase</keyword>
<keyword evidence="2" id="KW-0479">Metal-binding</keyword>
<keyword evidence="8" id="KW-1185">Reference proteome</keyword>
<evidence type="ECO:0000256" key="1">
    <source>
        <dbReference type="ARBA" id="ARBA00022670"/>
    </source>
</evidence>
<sequence>MTRTLTLTDTVWRTLRLAGTRALPRETGGLLLGYYTEIGPHVTEAHVVPDPRATRIRYRRDVVAAERILRARIRADDSDALGYIGEWHTHPLPIGPSTTDVHASGRLAVAGGHDIALLVLALGTRGWSGHALNADPTESIETLKFSVEGTGNDG</sequence>
<evidence type="ECO:0000256" key="2">
    <source>
        <dbReference type="ARBA" id="ARBA00022723"/>
    </source>
</evidence>
<dbReference type="SUPFAM" id="SSF102712">
    <property type="entry name" value="JAB1/MPN domain"/>
    <property type="match status" value="1"/>
</dbReference>
<accession>A0A7J5BG54</accession>
<gene>
    <name evidence="7" type="ORF">F8O05_03175</name>
</gene>
<organism evidence="7 8">
    <name type="scientific">Gulosibacter chungangensis</name>
    <dbReference type="NCBI Taxonomy" id="979746"/>
    <lineage>
        <taxon>Bacteria</taxon>
        <taxon>Bacillati</taxon>
        <taxon>Actinomycetota</taxon>
        <taxon>Actinomycetes</taxon>
        <taxon>Micrococcales</taxon>
        <taxon>Microbacteriaceae</taxon>
        <taxon>Gulosibacter</taxon>
    </lineage>
</organism>
<keyword evidence="5" id="KW-0482">Metalloprotease</keyword>
<dbReference type="RefSeq" id="WP_158051264.1">
    <property type="nucleotide sequence ID" value="NZ_WBKB01000001.1"/>
</dbReference>
<evidence type="ECO:0000259" key="6">
    <source>
        <dbReference type="Pfam" id="PF14464"/>
    </source>
</evidence>
<evidence type="ECO:0000256" key="5">
    <source>
        <dbReference type="ARBA" id="ARBA00023049"/>
    </source>
</evidence>
<evidence type="ECO:0000256" key="4">
    <source>
        <dbReference type="ARBA" id="ARBA00022833"/>
    </source>
</evidence>
<keyword evidence="1" id="KW-0645">Protease</keyword>
<dbReference type="Proteomes" id="UP000433493">
    <property type="component" value="Unassembled WGS sequence"/>
</dbReference>
<evidence type="ECO:0000313" key="7">
    <source>
        <dbReference type="EMBL" id="KAB1645256.1"/>
    </source>
</evidence>
<proteinExistence type="predicted"/>
<dbReference type="OrthoDB" id="3375485at2"/>
<keyword evidence="4" id="KW-0862">Zinc</keyword>
<comment type="caution">
    <text evidence="7">The sequence shown here is derived from an EMBL/GenBank/DDBJ whole genome shotgun (WGS) entry which is preliminary data.</text>
</comment>
<dbReference type="GO" id="GO:0046872">
    <property type="term" value="F:metal ion binding"/>
    <property type="evidence" value="ECO:0007669"/>
    <property type="project" value="UniProtKB-KW"/>
</dbReference>
<reference evidence="7 8" key="1">
    <citation type="submission" date="2019-09" db="EMBL/GenBank/DDBJ databases">
        <title>Phylogeny of genus Pseudoclavibacter and closely related genus.</title>
        <authorList>
            <person name="Li Y."/>
        </authorList>
    </citation>
    <scope>NUCLEOTIDE SEQUENCE [LARGE SCALE GENOMIC DNA]</scope>
    <source>
        <strain evidence="7 8">KCTC 13959</strain>
    </source>
</reference>
<protein>
    <recommendedName>
        <fullName evidence="6">JAB domain-containing protein</fullName>
    </recommendedName>
</protein>
<dbReference type="GO" id="GO:0006508">
    <property type="term" value="P:proteolysis"/>
    <property type="evidence" value="ECO:0007669"/>
    <property type="project" value="UniProtKB-KW"/>
</dbReference>
<dbReference type="EMBL" id="WBKB01000001">
    <property type="protein sequence ID" value="KAB1645256.1"/>
    <property type="molecule type" value="Genomic_DNA"/>
</dbReference>
<evidence type="ECO:0000313" key="8">
    <source>
        <dbReference type="Proteomes" id="UP000433493"/>
    </source>
</evidence>
<dbReference type="GO" id="GO:0008237">
    <property type="term" value="F:metallopeptidase activity"/>
    <property type="evidence" value="ECO:0007669"/>
    <property type="project" value="UniProtKB-KW"/>
</dbReference>
<name>A0A7J5BG54_9MICO</name>
<evidence type="ECO:0000256" key="3">
    <source>
        <dbReference type="ARBA" id="ARBA00022801"/>
    </source>
</evidence>
<dbReference type="InterPro" id="IPR028090">
    <property type="entry name" value="JAB_dom_prok"/>
</dbReference>
<feature type="domain" description="JAB" evidence="6">
    <location>
        <begin position="11"/>
        <end position="106"/>
    </location>
</feature>
<dbReference type="Gene3D" id="3.40.140.10">
    <property type="entry name" value="Cytidine Deaminase, domain 2"/>
    <property type="match status" value="1"/>
</dbReference>
<dbReference type="AlphaFoldDB" id="A0A7J5BG54"/>
<dbReference type="Pfam" id="PF14464">
    <property type="entry name" value="Prok-JAB"/>
    <property type="match status" value="1"/>
</dbReference>